<reference evidence="1 2" key="1">
    <citation type="journal article" date="2015" name="Sci. Rep.">
        <title>Genome of the facultative scuticociliatosis pathogen Pseudocohnilembus persalinus provides insight into its virulence through horizontal gene transfer.</title>
        <authorList>
            <person name="Xiong J."/>
            <person name="Wang G."/>
            <person name="Cheng J."/>
            <person name="Tian M."/>
            <person name="Pan X."/>
            <person name="Warren A."/>
            <person name="Jiang C."/>
            <person name="Yuan D."/>
            <person name="Miao W."/>
        </authorList>
    </citation>
    <scope>NUCLEOTIDE SEQUENCE [LARGE SCALE GENOMIC DNA]</scope>
    <source>
        <strain evidence="1">36N120E</strain>
    </source>
</reference>
<protein>
    <submittedName>
        <fullName evidence="1">Uncharacterized protein</fullName>
    </submittedName>
</protein>
<organism evidence="1 2">
    <name type="scientific">Pseudocohnilembus persalinus</name>
    <name type="common">Ciliate</name>
    <dbReference type="NCBI Taxonomy" id="266149"/>
    <lineage>
        <taxon>Eukaryota</taxon>
        <taxon>Sar</taxon>
        <taxon>Alveolata</taxon>
        <taxon>Ciliophora</taxon>
        <taxon>Intramacronucleata</taxon>
        <taxon>Oligohymenophorea</taxon>
        <taxon>Scuticociliatia</taxon>
        <taxon>Philasterida</taxon>
        <taxon>Pseudocohnilembidae</taxon>
        <taxon>Pseudocohnilembus</taxon>
    </lineage>
</organism>
<dbReference type="AlphaFoldDB" id="A0A0V0Q9D2"/>
<comment type="caution">
    <text evidence="1">The sequence shown here is derived from an EMBL/GenBank/DDBJ whole genome shotgun (WGS) entry which is preliminary data.</text>
</comment>
<keyword evidence="2" id="KW-1185">Reference proteome</keyword>
<accession>A0A0V0Q9D2</accession>
<gene>
    <name evidence="1" type="ORF">PPERSA_10566</name>
</gene>
<evidence type="ECO:0000313" key="1">
    <source>
        <dbReference type="EMBL" id="KRW98795.1"/>
    </source>
</evidence>
<name>A0A0V0Q9D2_PSEPJ</name>
<dbReference type="Proteomes" id="UP000054937">
    <property type="component" value="Unassembled WGS sequence"/>
</dbReference>
<dbReference type="EMBL" id="LDAU01000229">
    <property type="protein sequence ID" value="KRW98795.1"/>
    <property type="molecule type" value="Genomic_DNA"/>
</dbReference>
<proteinExistence type="predicted"/>
<dbReference type="InParanoid" id="A0A0V0Q9D2"/>
<sequence length="637" mass="75471">MDYTQHQPLMVRNSISYKKVQNKPGYLNIDDLVKQQMLNKEIKNILTQENLCIDNDSNIQIQSEKKQLKRQSSTIHYDEHINFDDNLSSSSQNSQIQNSENQIQIKNKSSIQSQNQNFEQNISIKNFNLQQTECQQNQKDLNFQTPVKNFLITQTSKSKLKTQVHFKNESEISENQINNSNSLIQQNQSLQTKQEEQENQDFEDSQIFQSLKKSDLKKQLSQKNLKKSFSQNIILKDQSYIQNEYNKGTENLTNLRNSSNIKNTQISENKSLMFKNESQQICIQNDKQNQLDEINDCKILETNFGKILSEKKNNNFLLINQINSKYKNKLVEEFNKIVEKVEKKETEFNEKQTHWQFTQEDITENFINNSINNRKFDHSQIVDYNFDIPNGKNILQKYKKNKQTKKSYQKNSNDQIYTVIQKNIKKDQNEFQIQKPTENKNQEKFDDTNLQFQLIQNPFNLYSVNKTDFFNKFCNQQINKNELQPNIRQNSTSIQDNNTQKITLKTQQTEIVSHKTPPQRPKSAIKIRKNHFNIIPIQEENILSPKNMSIKNNQNINVNKNKNQLKNSQNQQNLTILQKFNQNKLIQNNKNSLKSKEIHPFEARTSIFYEIQSQNLQTFQNHQKKQNNRKFRKNTIN</sequence>
<evidence type="ECO:0000313" key="2">
    <source>
        <dbReference type="Proteomes" id="UP000054937"/>
    </source>
</evidence>